<evidence type="ECO:0000256" key="6">
    <source>
        <dbReference type="ARBA" id="ARBA00025785"/>
    </source>
</evidence>
<dbReference type="Gene3D" id="1.25.40.570">
    <property type="match status" value="2"/>
</dbReference>
<dbReference type="FunFam" id="3.90.1150.10:FF:000010">
    <property type="entry name" value="Alanine aminotransferase 2"/>
    <property type="match status" value="1"/>
</dbReference>
<dbReference type="InterPro" id="IPR004839">
    <property type="entry name" value="Aminotransferase_I/II_large"/>
</dbReference>
<evidence type="ECO:0000259" key="11">
    <source>
        <dbReference type="PROSITE" id="PS50250"/>
    </source>
</evidence>
<evidence type="ECO:0000256" key="8">
    <source>
        <dbReference type="ARBA" id="ARBA00078532"/>
    </source>
</evidence>
<dbReference type="GO" id="GO:0030170">
    <property type="term" value="F:pyridoxal phosphate binding"/>
    <property type="evidence" value="ECO:0007669"/>
    <property type="project" value="InterPro"/>
</dbReference>
<dbReference type="SUPFAM" id="SSF46785">
    <property type="entry name" value="Winged helix' DNA-binding domain"/>
    <property type="match status" value="1"/>
</dbReference>
<keyword evidence="13" id="KW-1185">Reference proteome</keyword>
<dbReference type="UniPathway" id="UPA00528">
    <property type="reaction ID" value="UER00586"/>
</dbReference>
<dbReference type="SUPFAM" id="SSF53383">
    <property type="entry name" value="PLP-dependent transferases"/>
    <property type="match status" value="1"/>
</dbReference>
<comment type="cofactor">
    <cofactor evidence="1">
        <name>pyridoxal 5'-phosphate</name>
        <dbReference type="ChEBI" id="CHEBI:597326"/>
    </cofactor>
</comment>
<keyword evidence="5" id="KW-0663">Pyridoxal phosphate</keyword>
<feature type="domain" description="PCI" evidence="11">
    <location>
        <begin position="231"/>
        <end position="459"/>
    </location>
</feature>
<reference evidence="13" key="1">
    <citation type="submission" date="2020-06" db="EMBL/GenBank/DDBJ databases">
        <title>A chromosome-scale genome assembly of Talaromyces rugulosus W13939.</title>
        <authorList>
            <person name="Wang B."/>
            <person name="Guo L."/>
            <person name="Ye K."/>
            <person name="Wang L."/>
        </authorList>
    </citation>
    <scope>NUCLEOTIDE SEQUENCE [LARGE SCALE GENOMIC DNA]</scope>
    <source>
        <strain evidence="13">W13939</strain>
    </source>
</reference>
<accession>A0A7H8QX17</accession>
<dbReference type="AlphaFoldDB" id="A0A7H8QX17"/>
<dbReference type="Gene3D" id="3.40.640.10">
    <property type="entry name" value="Type I PLP-dependent aspartate aminotransferase-like (Major domain)"/>
    <property type="match status" value="1"/>
</dbReference>
<feature type="region of interest" description="Disordered" evidence="10">
    <location>
        <begin position="301"/>
        <end position="323"/>
    </location>
</feature>
<evidence type="ECO:0000256" key="4">
    <source>
        <dbReference type="ARBA" id="ARBA00022679"/>
    </source>
</evidence>
<proteinExistence type="inferred from homology"/>
<dbReference type="GO" id="GO:0042853">
    <property type="term" value="P:L-alanine catabolic process"/>
    <property type="evidence" value="ECO:0007669"/>
    <property type="project" value="UniProtKB-UniPathway"/>
</dbReference>
<feature type="region of interest" description="Disordered" evidence="10">
    <location>
        <begin position="498"/>
        <end position="520"/>
    </location>
</feature>
<dbReference type="KEGG" id="trg:TRUGW13939_05781"/>
<dbReference type="Gene3D" id="1.10.287.1970">
    <property type="match status" value="1"/>
</dbReference>
<dbReference type="OrthoDB" id="1732682at2759"/>
<evidence type="ECO:0000313" key="12">
    <source>
        <dbReference type="EMBL" id="QKX58654.1"/>
    </source>
</evidence>
<keyword evidence="4" id="KW-0808">Transferase</keyword>
<dbReference type="PANTHER" id="PTHR11751">
    <property type="entry name" value="ALANINE AMINOTRANSFERASE"/>
    <property type="match status" value="1"/>
</dbReference>
<dbReference type="SMART" id="SM00088">
    <property type="entry name" value="PINT"/>
    <property type="match status" value="1"/>
</dbReference>
<dbReference type="PANTHER" id="PTHR11751:SF29">
    <property type="entry name" value="ALANINE TRANSAMINASE"/>
    <property type="match status" value="1"/>
</dbReference>
<dbReference type="Pfam" id="PF10602">
    <property type="entry name" value="RPN7"/>
    <property type="match status" value="1"/>
</dbReference>
<dbReference type="FunFam" id="1.25.40.570:FF:000021">
    <property type="entry name" value="Putative proteasome regulatory particle subunit"/>
    <property type="match status" value="1"/>
</dbReference>
<dbReference type="InterPro" id="IPR015424">
    <property type="entry name" value="PyrdxlP-dep_Trfase"/>
</dbReference>
<dbReference type="Gene3D" id="3.90.1150.10">
    <property type="entry name" value="Aspartate Aminotransferase, domain 1"/>
    <property type="match status" value="1"/>
</dbReference>
<keyword evidence="3" id="KW-0032">Aminotransferase</keyword>
<dbReference type="InterPro" id="IPR036390">
    <property type="entry name" value="WH_DNA-bd_sf"/>
</dbReference>
<dbReference type="InterPro" id="IPR015422">
    <property type="entry name" value="PyrdxlP-dep_Trfase_small"/>
</dbReference>
<dbReference type="Pfam" id="PF21154">
    <property type="entry name" value="RPN7_PSMD6_C"/>
    <property type="match status" value="1"/>
</dbReference>
<evidence type="ECO:0000256" key="1">
    <source>
        <dbReference type="ARBA" id="ARBA00001933"/>
    </source>
</evidence>
<dbReference type="Proteomes" id="UP000509510">
    <property type="component" value="Chromosome III"/>
</dbReference>
<dbReference type="RefSeq" id="XP_035344832.1">
    <property type="nucleotide sequence ID" value="XM_035488939.1"/>
</dbReference>
<name>A0A7H8QX17_TALRU</name>
<gene>
    <name evidence="12" type="ORF">TRUGW13939_05781</name>
</gene>
<comment type="subunit">
    <text evidence="2">Homodimer.</text>
</comment>
<evidence type="ECO:0000256" key="5">
    <source>
        <dbReference type="ARBA" id="ARBA00022898"/>
    </source>
</evidence>
<evidence type="ECO:0000256" key="7">
    <source>
        <dbReference type="ARBA" id="ARBA00077894"/>
    </source>
</evidence>
<evidence type="ECO:0000256" key="2">
    <source>
        <dbReference type="ARBA" id="ARBA00011738"/>
    </source>
</evidence>
<dbReference type="EMBL" id="CP055900">
    <property type="protein sequence ID" value="QKX58654.1"/>
    <property type="molecule type" value="Genomic_DNA"/>
</dbReference>
<dbReference type="InterPro" id="IPR045088">
    <property type="entry name" value="ALAT1/2-like"/>
</dbReference>
<comment type="similarity">
    <text evidence="6">Belongs to the class-I pyridoxal-phosphate-dependent aminotransferase family. Alanine aminotransferase subfamily.</text>
</comment>
<evidence type="ECO:0000313" key="13">
    <source>
        <dbReference type="Proteomes" id="UP000509510"/>
    </source>
</evidence>
<dbReference type="Pfam" id="PF01399">
    <property type="entry name" value="PCI"/>
    <property type="match status" value="1"/>
</dbReference>
<dbReference type="FunFam" id="3.40.640.10:FF:000012">
    <property type="entry name" value="alanine aminotransferase 2"/>
    <property type="match status" value="1"/>
</dbReference>
<evidence type="ECO:0000256" key="10">
    <source>
        <dbReference type="SAM" id="MobiDB-lite"/>
    </source>
</evidence>
<sequence>MADPQFAKYPDLSLAQDVFNLSNPSCTSTVRQSSLKRLHNAIKEHKMAPLYRHLAHPTDGILNTSGEGVAQQPSTNGAGSGRPIITSNLLTGRKLPQRVDFPWDEKLYDTLKEENKKELESYQKEEDEAGEAAGETEVLAAQGKRAEFWARVGDKDKAIQTYEAVLEKTNILGTKIDLVLAMIRVGLFFGDKVFVKNTVERANALVESGGDWDRRNRLKAYKGLHLLTTRSYSLAAPLLLDSLSTFTSYELCSYSSLVIYAVLAGSLSLKRVDFKAKVVDAPEIRAILGEGEDVVSALSGAVSSGPGAGDEEMKDVPSSSTPGAASTAINLTSLGAGSSAQAESERAIDFSPLANLVSSLYSGTYTSFFVALAAVEDNFLSQDRYLYEHRAWFVREMRLRGYQQLLQSYRVVGLSSMAGDFGVTVDFLDRDLSKFIAAERISCTIDRVNGVIETNRPDDKNKQYTDFVKQGDALITKLQKYGQNVRLRGSERIGQSSPFSVDTNERLTGPESAKCPTPAGPRLTAHRYLQTSESDLDSYTASVASIRFVSSFCFFVWFDLLIINYFLLRHAFQADSGLATGPEPATTMLVFTVCRRPTPARPRETDIRIADEIQPRVTVTRAYPFINNSRNMATHRLTYDNIRPEVRDAQYAVRGELAMKAEEFKERLDKGDKSLPFDNIIFANIGNPQQLGQKPITFFRQVLSILEYPTLLDNEEALKSAFGYKQDVIDRAKRLLQGVQTVGAYSHSQGAPLLRESVAKFLERRDGFPAEAKDIFLTGGASSGVNTLLNVICENKSSGVLVPIPQYPLYTATLSLLNAHYVPYYLEEGKAWGTDVNTIRESVTKAKAEGIDVRAIVVINPGNPTGASLSPDDIKSVLDLAVEERLVIMADEVYQTNVFIGEHTSFKKRLRQLQQEVAGKYDNIELVSLHSVSKGMVGECGHRGGYFELVNFHPDVQAQIYKFISIMLCPSVIGQCLVEMMVNPPKQGEPSFELYNEEYNGIKEGLKQRAFALYEAFKKMEGVDCQEPQGAMYLFPTITLPAKAISAAEAAGKKADEFYCLALLDATGICVVPGSGFGQKEGTLHFRTTFLAPGTEWVQRITKFHGEFMDKYR</sequence>
<dbReference type="FunFam" id="1.25.40.570:FF:000013">
    <property type="entry name" value="Proteasome regulatory particle subunit (RpnG)"/>
    <property type="match status" value="1"/>
</dbReference>
<dbReference type="GeneID" id="55993278"/>
<dbReference type="CDD" id="cd00609">
    <property type="entry name" value="AAT_like"/>
    <property type="match status" value="1"/>
</dbReference>
<evidence type="ECO:0000256" key="3">
    <source>
        <dbReference type="ARBA" id="ARBA00022576"/>
    </source>
</evidence>
<dbReference type="PROSITE" id="PS50250">
    <property type="entry name" value="PCI"/>
    <property type="match status" value="1"/>
</dbReference>
<dbReference type="Pfam" id="PF00155">
    <property type="entry name" value="Aminotran_1_2"/>
    <property type="match status" value="1"/>
</dbReference>
<organism evidence="12 13">
    <name type="scientific">Talaromyces rugulosus</name>
    <name type="common">Penicillium rugulosum</name>
    <dbReference type="NCBI Taxonomy" id="121627"/>
    <lineage>
        <taxon>Eukaryota</taxon>
        <taxon>Fungi</taxon>
        <taxon>Dikarya</taxon>
        <taxon>Ascomycota</taxon>
        <taxon>Pezizomycotina</taxon>
        <taxon>Eurotiomycetes</taxon>
        <taxon>Eurotiomycetidae</taxon>
        <taxon>Eurotiales</taxon>
        <taxon>Trichocomaceae</taxon>
        <taxon>Talaromyces</taxon>
        <taxon>Talaromyces sect. Islandici</taxon>
    </lineage>
</organism>
<dbReference type="InterPro" id="IPR015421">
    <property type="entry name" value="PyrdxlP-dep_Trfase_major"/>
</dbReference>
<dbReference type="InterPro" id="IPR045135">
    <property type="entry name" value="Rpn7_N"/>
</dbReference>
<evidence type="ECO:0000256" key="9">
    <source>
        <dbReference type="ARBA" id="ARBA00080525"/>
    </source>
</evidence>
<protein>
    <recommendedName>
        <fullName evidence="7">Glutamate pyruvate transaminase</fullName>
    </recommendedName>
    <alternativeName>
        <fullName evidence="8">Glutamic--alanine transaminase</fullName>
    </alternativeName>
    <alternativeName>
        <fullName evidence="9">Glutamic--pyruvic transaminase</fullName>
    </alternativeName>
</protein>
<dbReference type="InterPro" id="IPR000717">
    <property type="entry name" value="PCI_dom"/>
</dbReference>
<dbReference type="GO" id="GO:0008483">
    <property type="term" value="F:transaminase activity"/>
    <property type="evidence" value="ECO:0007669"/>
    <property type="project" value="UniProtKB-KW"/>
</dbReference>
<dbReference type="InterPro" id="IPR049549">
    <property type="entry name" value="RPN7_PSMD6_C"/>
</dbReference>
<dbReference type="FunFam" id="1.10.287.1970:FF:000001">
    <property type="entry name" value="Alanine aminotransferase 2"/>
    <property type="match status" value="1"/>
</dbReference>